<dbReference type="AlphaFoldDB" id="A0AAJ6BFA1"/>
<evidence type="ECO:0000313" key="3">
    <source>
        <dbReference type="Proteomes" id="UP001220610"/>
    </source>
</evidence>
<organism evidence="2 3">
    <name type="scientific">Candidatus Pseudobacter hemicellulosilyticus</name>
    <dbReference type="NCBI Taxonomy" id="3121375"/>
    <lineage>
        <taxon>Bacteria</taxon>
        <taxon>Pseudomonadati</taxon>
        <taxon>Bacteroidota</taxon>
        <taxon>Chitinophagia</taxon>
        <taxon>Chitinophagales</taxon>
        <taxon>Chitinophagaceae</taxon>
        <taxon>Pseudobacter</taxon>
    </lineage>
</organism>
<dbReference type="Gene3D" id="2.60.40.10">
    <property type="entry name" value="Immunoglobulins"/>
    <property type="match status" value="1"/>
</dbReference>
<dbReference type="InterPro" id="IPR035986">
    <property type="entry name" value="PKD_dom_sf"/>
</dbReference>
<evidence type="ECO:0000256" key="1">
    <source>
        <dbReference type="SAM" id="SignalP"/>
    </source>
</evidence>
<dbReference type="Proteomes" id="UP001220610">
    <property type="component" value="Chromosome"/>
</dbReference>
<proteinExistence type="predicted"/>
<dbReference type="PROSITE" id="PS51257">
    <property type="entry name" value="PROKAR_LIPOPROTEIN"/>
    <property type="match status" value="1"/>
</dbReference>
<dbReference type="EMBL" id="CP119311">
    <property type="protein sequence ID" value="WEK34057.1"/>
    <property type="molecule type" value="Genomic_DNA"/>
</dbReference>
<gene>
    <name evidence="2" type="ORF">P0Y53_16340</name>
</gene>
<feature type="signal peptide" evidence="1">
    <location>
        <begin position="1"/>
        <end position="17"/>
    </location>
</feature>
<dbReference type="InterPro" id="IPR013783">
    <property type="entry name" value="Ig-like_fold"/>
</dbReference>
<name>A0AAJ6BFA1_9BACT</name>
<sequence length="487" mass="54650">MKKILFLHLLLVFVAFSCRKEQYLAPGISGVGSDTIVLNIGDKIILAPNITNLKGNSYTWLMNGNMVATGQLNYNFEAQLPGNFEISFQVSNKAGTDRQTFNILVEEPIVIANAGPLTIPMCEVVEISPTVAGPDRDDYAYEWLIGDSVIGKTRNLDFISPEAGTFELTLRATAGKQTTSATRTITVETAQYIRNAYTVLEYAPAPGKFHNWSIVGEKSFWDYGFEHPLPYADFLTKASELRKTDLSASLFTGSWGGYASFKFDHTVANARDKADVEINAFFSNRDIPAVYVAYDANKNGNPDEEEWYEIKNDDYGLWDTLYYEITFTYGRTETDARRMYNYYNWIDNKTEPAQGEIMNAALLSTAVTTAGIYSTRGLFPGHFMDINTKEVALLDGWKNSFSRRGKLIKRNLTGAAPFFQKLNIDIDKAVNEKGESVQLPGIDFVKVRKVVYPLQQDLSTGGVMADYNWEETRMLQVGSIIDKHLKN</sequence>
<protein>
    <submittedName>
        <fullName evidence="2">PKD-like domain-containing protein</fullName>
    </submittedName>
</protein>
<dbReference type="SUPFAM" id="SSF49299">
    <property type="entry name" value="PKD domain"/>
    <property type="match status" value="1"/>
</dbReference>
<feature type="chain" id="PRO_5042522614" evidence="1">
    <location>
        <begin position="18"/>
        <end position="487"/>
    </location>
</feature>
<reference evidence="2" key="1">
    <citation type="submission" date="2023-03" db="EMBL/GenBank/DDBJ databases">
        <title>Andean soil-derived lignocellulolytic bacterial consortium as a source of novel taxa and putative plastic-active enzymes.</title>
        <authorList>
            <person name="Diaz-Garcia L."/>
            <person name="Chuvochina M."/>
            <person name="Feuerriegel G."/>
            <person name="Bunk B."/>
            <person name="Sproer C."/>
            <person name="Streit W.R."/>
            <person name="Rodriguez L.M."/>
            <person name="Overmann J."/>
            <person name="Jimenez D.J."/>
        </authorList>
    </citation>
    <scope>NUCLEOTIDE SEQUENCE</scope>
    <source>
        <strain evidence="2">MAG 7</strain>
    </source>
</reference>
<dbReference type="CDD" id="cd00146">
    <property type="entry name" value="PKD"/>
    <property type="match status" value="1"/>
</dbReference>
<accession>A0AAJ6BFA1</accession>
<keyword evidence="1" id="KW-0732">Signal</keyword>
<evidence type="ECO:0000313" key="2">
    <source>
        <dbReference type="EMBL" id="WEK34057.1"/>
    </source>
</evidence>